<dbReference type="AlphaFoldDB" id="A0A9W6JY06"/>
<protein>
    <submittedName>
        <fullName evidence="2">Uncharacterized protein</fullName>
    </submittedName>
</protein>
<feature type="transmembrane region" description="Helical" evidence="1">
    <location>
        <begin position="57"/>
        <end position="75"/>
    </location>
</feature>
<sequence length="122" mass="13203">MVRLRAGFLVLAALAYLSFVVGRWTATLFSLGFLWAAAIGIVVALLLALAASRLDRVAYLIIAGVVMLFGAFSAYDFARGPIDFSQGTATVLALVAALFLGAAFWDFANLLREFRAWAESRH</sequence>
<keyword evidence="1" id="KW-0812">Transmembrane</keyword>
<accession>A0A9W6JY06</accession>
<feature type="transmembrane region" description="Helical" evidence="1">
    <location>
        <begin position="87"/>
        <end position="105"/>
    </location>
</feature>
<evidence type="ECO:0000256" key="1">
    <source>
        <dbReference type="SAM" id="Phobius"/>
    </source>
</evidence>
<proteinExistence type="predicted"/>
<evidence type="ECO:0000313" key="3">
    <source>
        <dbReference type="Proteomes" id="UP001143330"/>
    </source>
</evidence>
<comment type="caution">
    <text evidence="2">The sequence shown here is derived from an EMBL/GenBank/DDBJ whole genome shotgun (WGS) entry which is preliminary data.</text>
</comment>
<name>A0A9W6JY06_9HYPH</name>
<keyword evidence="3" id="KW-1185">Reference proteome</keyword>
<keyword evidence="1" id="KW-1133">Transmembrane helix</keyword>
<keyword evidence="1" id="KW-0472">Membrane</keyword>
<reference evidence="2" key="1">
    <citation type="journal article" date="2014" name="Int. J. Syst. Evol. Microbiol.">
        <title>Complete genome sequence of Corynebacterium casei LMG S-19264T (=DSM 44701T), isolated from a smear-ripened cheese.</title>
        <authorList>
            <consortium name="US DOE Joint Genome Institute (JGI-PGF)"/>
            <person name="Walter F."/>
            <person name="Albersmeier A."/>
            <person name="Kalinowski J."/>
            <person name="Ruckert C."/>
        </authorList>
    </citation>
    <scope>NUCLEOTIDE SEQUENCE</scope>
    <source>
        <strain evidence="2">VKM B-2789</strain>
    </source>
</reference>
<gene>
    <name evidence="2" type="ORF">GCM10017653_27210</name>
</gene>
<organism evidence="2 3">
    <name type="scientific">Ancylobacter defluvii</name>
    <dbReference type="NCBI Taxonomy" id="1282440"/>
    <lineage>
        <taxon>Bacteria</taxon>
        <taxon>Pseudomonadati</taxon>
        <taxon>Pseudomonadota</taxon>
        <taxon>Alphaproteobacteria</taxon>
        <taxon>Hyphomicrobiales</taxon>
        <taxon>Xanthobacteraceae</taxon>
        <taxon>Ancylobacter</taxon>
    </lineage>
</organism>
<reference evidence="2" key="2">
    <citation type="submission" date="2023-01" db="EMBL/GenBank/DDBJ databases">
        <authorList>
            <person name="Sun Q."/>
            <person name="Evtushenko L."/>
        </authorList>
    </citation>
    <scope>NUCLEOTIDE SEQUENCE</scope>
    <source>
        <strain evidence="2">VKM B-2789</strain>
    </source>
</reference>
<evidence type="ECO:0000313" key="2">
    <source>
        <dbReference type="EMBL" id="GLK84651.1"/>
    </source>
</evidence>
<dbReference type="EMBL" id="BSFM01000014">
    <property type="protein sequence ID" value="GLK84651.1"/>
    <property type="molecule type" value="Genomic_DNA"/>
</dbReference>
<feature type="transmembrane region" description="Helical" evidence="1">
    <location>
        <begin position="32"/>
        <end position="50"/>
    </location>
</feature>
<dbReference type="Proteomes" id="UP001143330">
    <property type="component" value="Unassembled WGS sequence"/>
</dbReference>